<evidence type="ECO:0000313" key="2">
    <source>
        <dbReference type="Proteomes" id="UP000823399"/>
    </source>
</evidence>
<proteinExistence type="predicted"/>
<dbReference type="GeneID" id="64702834"/>
<name>A0A9P7F2F4_9AGAM</name>
<sequence length="277" mass="30905">MRPDCMVTYTVAMLETLNSRRNHCLEIVIGMITMFLKARPLVEGLDVPALPSDFLLGLQARGGSFWAVLVVAYRMAILISGPAKNFASYAFLTTLSRSAGGAAALHTSVRTYPLLEALDILSFVVPFPLENTIIRLPMSAENGGVAVSRWQRLVRYNPICVCQATRLESWRKSMAVHELEDLHLTHMATGCADSRRAAKGHGWPVLDWWWITTSNFARLVVVEALTIEECTWHKRTALNWDVNVTEALEGRAFDSAKPTVVVDEIVVMEPYDAKTRT</sequence>
<organism evidence="1 2">
    <name type="scientific">Suillus discolor</name>
    <dbReference type="NCBI Taxonomy" id="1912936"/>
    <lineage>
        <taxon>Eukaryota</taxon>
        <taxon>Fungi</taxon>
        <taxon>Dikarya</taxon>
        <taxon>Basidiomycota</taxon>
        <taxon>Agaricomycotina</taxon>
        <taxon>Agaricomycetes</taxon>
        <taxon>Agaricomycetidae</taxon>
        <taxon>Boletales</taxon>
        <taxon>Suillineae</taxon>
        <taxon>Suillaceae</taxon>
        <taxon>Suillus</taxon>
    </lineage>
</organism>
<dbReference type="Proteomes" id="UP000823399">
    <property type="component" value="Unassembled WGS sequence"/>
</dbReference>
<dbReference type="RefSeq" id="XP_041290720.1">
    <property type="nucleotide sequence ID" value="XM_041440575.1"/>
</dbReference>
<comment type="caution">
    <text evidence="1">The sequence shown here is derived from an EMBL/GenBank/DDBJ whole genome shotgun (WGS) entry which is preliminary data.</text>
</comment>
<protein>
    <submittedName>
        <fullName evidence="1">Uncharacterized protein</fullName>
    </submittedName>
</protein>
<dbReference type="EMBL" id="JABBWM010000042">
    <property type="protein sequence ID" value="KAG2104015.1"/>
    <property type="molecule type" value="Genomic_DNA"/>
</dbReference>
<gene>
    <name evidence="1" type="ORF">F5147DRAFT_762182</name>
</gene>
<accession>A0A9P7F2F4</accession>
<dbReference type="AlphaFoldDB" id="A0A9P7F2F4"/>
<reference evidence="1" key="1">
    <citation type="journal article" date="2020" name="New Phytol.">
        <title>Comparative genomics reveals dynamic genome evolution in host specialist ectomycorrhizal fungi.</title>
        <authorList>
            <person name="Lofgren L.A."/>
            <person name="Nguyen N.H."/>
            <person name="Vilgalys R."/>
            <person name="Ruytinx J."/>
            <person name="Liao H.L."/>
            <person name="Branco S."/>
            <person name="Kuo A."/>
            <person name="LaButti K."/>
            <person name="Lipzen A."/>
            <person name="Andreopoulos W."/>
            <person name="Pangilinan J."/>
            <person name="Riley R."/>
            <person name="Hundley H."/>
            <person name="Na H."/>
            <person name="Barry K."/>
            <person name="Grigoriev I.V."/>
            <person name="Stajich J.E."/>
            <person name="Kennedy P.G."/>
        </authorList>
    </citation>
    <scope>NUCLEOTIDE SEQUENCE</scope>
    <source>
        <strain evidence="1">FC423</strain>
    </source>
</reference>
<evidence type="ECO:0000313" key="1">
    <source>
        <dbReference type="EMBL" id="KAG2104015.1"/>
    </source>
</evidence>
<keyword evidence="2" id="KW-1185">Reference proteome</keyword>